<organism evidence="1 2">
    <name type="scientific">Aduncisulcus paluster</name>
    <dbReference type="NCBI Taxonomy" id="2918883"/>
    <lineage>
        <taxon>Eukaryota</taxon>
        <taxon>Metamonada</taxon>
        <taxon>Carpediemonas-like organisms</taxon>
        <taxon>Aduncisulcus</taxon>
    </lineage>
</organism>
<evidence type="ECO:0000313" key="1">
    <source>
        <dbReference type="EMBL" id="GKT29482.1"/>
    </source>
</evidence>
<accession>A0ABQ5KC41</accession>
<name>A0ABQ5KC41_9EUKA</name>
<feature type="non-terminal residue" evidence="1">
    <location>
        <position position="1"/>
    </location>
</feature>
<reference evidence="1" key="1">
    <citation type="submission" date="2022-03" db="EMBL/GenBank/DDBJ databases">
        <title>Draft genome sequence of Aduncisulcus paluster, a free-living microaerophilic Fornicata.</title>
        <authorList>
            <person name="Yuyama I."/>
            <person name="Kume K."/>
            <person name="Tamura T."/>
            <person name="Inagaki Y."/>
            <person name="Hashimoto T."/>
        </authorList>
    </citation>
    <scope>NUCLEOTIDE SEQUENCE</scope>
    <source>
        <strain evidence="1">NY0171</strain>
    </source>
</reference>
<sequence length="114" mass="12616">ISDERQRPDIIVETTPQVFIELTVTYGDAGLQSLETATKKKYEKYSSVSDLIVLAFTHCGCFLKTCIDDLTEGLSISETQATRVMSDAAQVAFRESHRILNGNFFCLSGEQLCG</sequence>
<protein>
    <submittedName>
        <fullName evidence="1">Uncharacterized protein</fullName>
    </submittedName>
</protein>
<proteinExistence type="predicted"/>
<dbReference type="EMBL" id="BQXS01008351">
    <property type="protein sequence ID" value="GKT29482.1"/>
    <property type="molecule type" value="Genomic_DNA"/>
</dbReference>
<gene>
    <name evidence="1" type="ORF">ADUPG1_005268</name>
</gene>
<evidence type="ECO:0000313" key="2">
    <source>
        <dbReference type="Proteomes" id="UP001057375"/>
    </source>
</evidence>
<comment type="caution">
    <text evidence="1">The sequence shown here is derived from an EMBL/GenBank/DDBJ whole genome shotgun (WGS) entry which is preliminary data.</text>
</comment>
<dbReference type="Proteomes" id="UP001057375">
    <property type="component" value="Unassembled WGS sequence"/>
</dbReference>
<keyword evidence="2" id="KW-1185">Reference proteome</keyword>